<dbReference type="InterPro" id="IPR036237">
    <property type="entry name" value="Xyl_isomerase-like_sf"/>
</dbReference>
<dbReference type="InterPro" id="IPR050312">
    <property type="entry name" value="IolE/XylAMocC-like"/>
</dbReference>
<dbReference type="PANTHER" id="PTHR12110:SF21">
    <property type="entry name" value="XYLOSE ISOMERASE-LIKE TIM BARREL DOMAIN-CONTAINING PROTEIN"/>
    <property type="match status" value="1"/>
</dbReference>
<dbReference type="GO" id="GO:0016853">
    <property type="term" value="F:isomerase activity"/>
    <property type="evidence" value="ECO:0007669"/>
    <property type="project" value="UniProtKB-KW"/>
</dbReference>
<dbReference type="Pfam" id="PF01261">
    <property type="entry name" value="AP_endonuc_2"/>
    <property type="match status" value="1"/>
</dbReference>
<accession>A0A089LH57</accession>
<dbReference type="Gene3D" id="3.20.20.150">
    <property type="entry name" value="Divalent-metal-dependent TIM barrel enzymes"/>
    <property type="match status" value="1"/>
</dbReference>
<evidence type="ECO:0000313" key="3">
    <source>
        <dbReference type="Proteomes" id="UP000029518"/>
    </source>
</evidence>
<dbReference type="PANTHER" id="PTHR12110">
    <property type="entry name" value="HYDROXYPYRUVATE ISOMERASE"/>
    <property type="match status" value="1"/>
</dbReference>
<keyword evidence="3" id="KW-1185">Reference proteome</keyword>
<sequence>MQNALRIGTLVGGGDALRVIPQIIGHGFESFSLTFWQTTGNTDLAETAARVRELAAEHDFVISSVGIFGNPLTGTGDNSDALASWERLIDHAHLFGTDMVSGFTGRLPGVSIDESIPKFAEVFGELSRRAAERGVRIAFENCSMDGSWQSGDWNIAHNPTAWEKMFNAVNADNLGLEWEPCHQMVQLIDPIPQLRKWTDKIFHVHGKDATIAWDIIKEYGIHGPQPYVWHRTPGFGDTNWTDVISILRQAGYTGTIDIEGWHDPVYRDELEMTGQVHALHYLKKCRGGSFVPNPA</sequence>
<dbReference type="KEGG" id="pbd:PBOR_17175"/>
<evidence type="ECO:0000313" key="2">
    <source>
        <dbReference type="EMBL" id="AIQ58478.1"/>
    </source>
</evidence>
<dbReference type="OrthoDB" id="9779184at2"/>
<feature type="domain" description="Xylose isomerase-like TIM barrel" evidence="1">
    <location>
        <begin position="26"/>
        <end position="272"/>
    </location>
</feature>
<dbReference type="HOGENOM" id="CLU_061796_2_0_9"/>
<gene>
    <name evidence="2" type="ORF">PBOR_17175</name>
</gene>
<dbReference type="Proteomes" id="UP000029518">
    <property type="component" value="Chromosome"/>
</dbReference>
<protein>
    <submittedName>
        <fullName evidence="2">Sugar phosphate isomerase</fullName>
    </submittedName>
</protein>
<reference evidence="2" key="1">
    <citation type="submission" date="2014-08" db="EMBL/GenBank/DDBJ databases">
        <title>Comparative genomics of the Paenibacillus odorifer group.</title>
        <authorList>
            <person name="den Bakker H.C."/>
            <person name="Tsai Y.-C.Y.-C."/>
            <person name="Martin N."/>
            <person name="Korlach J."/>
            <person name="Wiedmann M."/>
        </authorList>
    </citation>
    <scope>NUCLEOTIDE SEQUENCE [LARGE SCALE GENOMIC DNA]</scope>
    <source>
        <strain evidence="2">DSM 13188</strain>
    </source>
</reference>
<dbReference type="InterPro" id="IPR013022">
    <property type="entry name" value="Xyl_isomerase-like_TIM-brl"/>
</dbReference>
<proteinExistence type="predicted"/>
<dbReference type="RefSeq" id="WP_042213440.1">
    <property type="nucleotide sequence ID" value="NZ_CP009285.1"/>
</dbReference>
<evidence type="ECO:0000259" key="1">
    <source>
        <dbReference type="Pfam" id="PF01261"/>
    </source>
</evidence>
<dbReference type="AlphaFoldDB" id="A0A089LH57"/>
<dbReference type="EMBL" id="CP009285">
    <property type="protein sequence ID" value="AIQ58478.1"/>
    <property type="molecule type" value="Genomic_DNA"/>
</dbReference>
<keyword evidence="2" id="KW-0413">Isomerase</keyword>
<dbReference type="SUPFAM" id="SSF51658">
    <property type="entry name" value="Xylose isomerase-like"/>
    <property type="match status" value="1"/>
</dbReference>
<name>A0A089LH57_PAEBO</name>
<organism evidence="2 3">
    <name type="scientific">Paenibacillus borealis</name>
    <dbReference type="NCBI Taxonomy" id="160799"/>
    <lineage>
        <taxon>Bacteria</taxon>
        <taxon>Bacillati</taxon>
        <taxon>Bacillota</taxon>
        <taxon>Bacilli</taxon>
        <taxon>Bacillales</taxon>
        <taxon>Paenibacillaceae</taxon>
        <taxon>Paenibacillus</taxon>
    </lineage>
</organism>